<proteinExistence type="predicted"/>
<evidence type="ECO:0000256" key="5">
    <source>
        <dbReference type="ARBA" id="ARBA00022729"/>
    </source>
</evidence>
<dbReference type="OrthoDB" id="6252479at2759"/>
<dbReference type="InterPro" id="IPR002126">
    <property type="entry name" value="Cadherin-like_dom"/>
</dbReference>
<dbReference type="CDD" id="cd11304">
    <property type="entry name" value="Cadherin_repeat"/>
    <property type="match status" value="6"/>
</dbReference>
<feature type="domain" description="Cadherin" evidence="14">
    <location>
        <begin position="57"/>
        <end position="210"/>
    </location>
</feature>
<evidence type="ECO:0000256" key="3">
    <source>
        <dbReference type="ARBA" id="ARBA00022692"/>
    </source>
</evidence>
<dbReference type="FunFam" id="2.60.40.60:FF:000123">
    <property type="entry name" value="Protocadherin beta 4"/>
    <property type="match status" value="1"/>
</dbReference>
<comment type="caution">
    <text evidence="15">The sequence shown here is derived from an EMBL/GenBank/DDBJ whole genome shotgun (WGS) entry which is preliminary data.</text>
</comment>
<evidence type="ECO:0000256" key="8">
    <source>
        <dbReference type="ARBA" id="ARBA00022889"/>
    </source>
</evidence>
<dbReference type="Proteomes" id="UP000728185">
    <property type="component" value="Unassembled WGS sequence"/>
</dbReference>
<name>A0A8E0VR34_9TREM</name>
<keyword evidence="3" id="KW-0812">Transmembrane</keyword>
<evidence type="ECO:0000313" key="15">
    <source>
        <dbReference type="EMBL" id="KAA0199433.1"/>
    </source>
</evidence>
<accession>A0A8E0VR34</accession>
<dbReference type="InterPro" id="IPR015919">
    <property type="entry name" value="Cadherin-like_sf"/>
</dbReference>
<dbReference type="Pfam" id="PF00028">
    <property type="entry name" value="Cadherin"/>
    <property type="match status" value="2"/>
</dbReference>
<dbReference type="PANTHER" id="PTHR24028:SF146">
    <property type="entry name" value="CADHERIN 96CB, ISOFORM D-RELATED"/>
    <property type="match status" value="1"/>
</dbReference>
<keyword evidence="5 13" id="KW-0732">Signal</keyword>
<keyword evidence="9" id="KW-1133">Transmembrane helix</keyword>
<evidence type="ECO:0000256" key="1">
    <source>
        <dbReference type="ARBA" id="ARBA00004251"/>
    </source>
</evidence>
<dbReference type="GO" id="GO:0005886">
    <property type="term" value="C:plasma membrane"/>
    <property type="evidence" value="ECO:0007669"/>
    <property type="project" value="UniProtKB-SubCell"/>
</dbReference>
<sequence length="784" mass="87367">MSATSRQLLSSLFICYSLLSPVHTHVLTELQISGREFTNDFLQMNTAFPITRIYLFIPEELPPGSLVTDLNLNPQVKNIQAAFKSSSTPLSFQYRLMNTYDSRLFRIGSHSGRMTVASRLDREMLCASQKAQFCCNTRNSLPSSLFSDPNWIKDNNSIPIGQRCHLVAHITIQSSNARNEEVDSPNPPNQMALIYVYIRVDDVNDHTPQFTIQSNSLNVAEDTPVGTVLQYFLIADPDAGENGLAQVKLDVTPMNVVDPKKLHDNPDALNLLKANPFETQLSREGVSLLLVRALDREAISAYDVILTAIDGDRLNPRSSQLNLRVHVTDSNDNPPVWIIQSDQNSVAPADYLASVVINKKEVGQNPRFNVTVPENTQVGALIYWLQAKDPDIGDNARLQYSIDTSAPGGLTALDHFSVQPTTGEVRLRSQLDYDLISQQLPRPEMEVPVIVRDSPRVGRQLSSKATLVVHITDVNDMYPIIMVSPLQPIPSHGKQLGHALSEEQPQTVFGVWENRSPGQPIASISVNDPDTGDGGRVTCSVQSDFFTLAPETEKYDYYTEFQNPSILGNKHLPITADAPYPDPVTYHLLSSQRLDREAIPNHQIVLTCKDHDKSRPLVSTQRLDIEVLDENDNPPEFPTSVIVLTCVENSPPGQIIGRVNATDKDLGENARLRYWVDDRDASWVGVQALTGEVRVNAVFDRETEKEREFMVYVVDSDGPTRHTASATVKIQILDENDHPPVFTDLYFFSIPENSPPGTEVGVVQAEDEDFGDNGKVSYHFSRFM</sequence>
<dbReference type="SUPFAM" id="SSF49313">
    <property type="entry name" value="Cadherin-like"/>
    <property type="match status" value="6"/>
</dbReference>
<keyword evidence="6" id="KW-0677">Repeat</keyword>
<organism evidence="15 16">
    <name type="scientific">Fasciolopsis buskii</name>
    <dbReference type="NCBI Taxonomy" id="27845"/>
    <lineage>
        <taxon>Eukaryota</taxon>
        <taxon>Metazoa</taxon>
        <taxon>Spiralia</taxon>
        <taxon>Lophotrochozoa</taxon>
        <taxon>Platyhelminthes</taxon>
        <taxon>Trematoda</taxon>
        <taxon>Digenea</taxon>
        <taxon>Plagiorchiida</taxon>
        <taxon>Echinostomata</taxon>
        <taxon>Echinostomatoidea</taxon>
        <taxon>Fasciolidae</taxon>
        <taxon>Fasciolopsis</taxon>
    </lineage>
</organism>
<evidence type="ECO:0000256" key="4">
    <source>
        <dbReference type="ARBA" id="ARBA00022723"/>
    </source>
</evidence>
<dbReference type="PROSITE" id="PS00232">
    <property type="entry name" value="CADHERIN_1"/>
    <property type="match status" value="3"/>
</dbReference>
<evidence type="ECO:0000256" key="7">
    <source>
        <dbReference type="ARBA" id="ARBA00022837"/>
    </source>
</evidence>
<feature type="chain" id="PRO_5033984048" evidence="13">
    <location>
        <begin position="25"/>
        <end position="784"/>
    </location>
</feature>
<evidence type="ECO:0000256" key="6">
    <source>
        <dbReference type="ARBA" id="ARBA00022737"/>
    </source>
</evidence>
<dbReference type="AlphaFoldDB" id="A0A8E0VR34"/>
<keyword evidence="11" id="KW-0325">Glycoprotein</keyword>
<keyword evidence="8" id="KW-0130">Cell adhesion</keyword>
<keyword evidence="16" id="KW-1185">Reference proteome</keyword>
<dbReference type="Gene3D" id="2.60.40.60">
    <property type="entry name" value="Cadherins"/>
    <property type="match status" value="6"/>
</dbReference>
<dbReference type="GO" id="GO:0007156">
    <property type="term" value="P:homophilic cell adhesion via plasma membrane adhesion molecules"/>
    <property type="evidence" value="ECO:0007669"/>
    <property type="project" value="InterPro"/>
</dbReference>
<evidence type="ECO:0000259" key="14">
    <source>
        <dbReference type="PROSITE" id="PS50268"/>
    </source>
</evidence>
<evidence type="ECO:0000256" key="11">
    <source>
        <dbReference type="ARBA" id="ARBA00023180"/>
    </source>
</evidence>
<keyword evidence="2" id="KW-1003">Cell membrane</keyword>
<dbReference type="SMART" id="SM00112">
    <property type="entry name" value="CA"/>
    <property type="match status" value="5"/>
</dbReference>
<gene>
    <name evidence="15" type="ORF">FBUS_05247</name>
</gene>
<evidence type="ECO:0000256" key="12">
    <source>
        <dbReference type="PROSITE-ProRule" id="PRU00043"/>
    </source>
</evidence>
<keyword evidence="10" id="KW-0472">Membrane</keyword>
<evidence type="ECO:0000256" key="9">
    <source>
        <dbReference type="ARBA" id="ARBA00022989"/>
    </source>
</evidence>
<keyword evidence="4" id="KW-0479">Metal-binding</keyword>
<feature type="domain" description="Cadherin" evidence="14">
    <location>
        <begin position="211"/>
        <end position="337"/>
    </location>
</feature>
<feature type="domain" description="Cadherin" evidence="14">
    <location>
        <begin position="364"/>
        <end position="481"/>
    </location>
</feature>
<dbReference type="InterPro" id="IPR020894">
    <property type="entry name" value="Cadherin_CS"/>
</dbReference>
<comment type="subcellular location">
    <subcellularLocation>
        <location evidence="1">Cell membrane</location>
        <topology evidence="1">Single-pass type I membrane protein</topology>
    </subcellularLocation>
</comment>
<feature type="signal peptide" evidence="13">
    <location>
        <begin position="1"/>
        <end position="24"/>
    </location>
</feature>
<dbReference type="PROSITE" id="PS50268">
    <property type="entry name" value="CADHERIN_2"/>
    <property type="match status" value="6"/>
</dbReference>
<protein>
    <submittedName>
        <fullName evidence="15">Protocadherin-11 Y-linked</fullName>
    </submittedName>
</protein>
<dbReference type="PANTHER" id="PTHR24028">
    <property type="entry name" value="CADHERIN-87A"/>
    <property type="match status" value="1"/>
</dbReference>
<reference evidence="15" key="1">
    <citation type="submission" date="2019-05" db="EMBL/GenBank/DDBJ databases">
        <title>Annotation for the trematode Fasciolopsis buski.</title>
        <authorList>
            <person name="Choi Y.-J."/>
        </authorList>
    </citation>
    <scope>NUCLEOTIDE SEQUENCE</scope>
    <source>
        <strain evidence="15">HT</strain>
        <tissue evidence="15">Whole worm</tissue>
    </source>
</reference>
<evidence type="ECO:0000256" key="2">
    <source>
        <dbReference type="ARBA" id="ARBA00022475"/>
    </source>
</evidence>
<feature type="domain" description="Cadherin" evidence="14">
    <location>
        <begin position="503"/>
        <end position="637"/>
    </location>
</feature>
<dbReference type="EMBL" id="LUCM01001136">
    <property type="protein sequence ID" value="KAA0199433.1"/>
    <property type="molecule type" value="Genomic_DNA"/>
</dbReference>
<feature type="domain" description="Cadherin" evidence="14">
    <location>
        <begin position="648"/>
        <end position="742"/>
    </location>
</feature>
<dbReference type="InterPro" id="IPR050174">
    <property type="entry name" value="Protocadherin/Cadherin-CA"/>
</dbReference>
<dbReference type="GO" id="GO:0005509">
    <property type="term" value="F:calcium ion binding"/>
    <property type="evidence" value="ECO:0007669"/>
    <property type="project" value="UniProtKB-UniRule"/>
</dbReference>
<feature type="domain" description="Cadherin" evidence="14">
    <location>
        <begin position="742"/>
        <end position="778"/>
    </location>
</feature>
<evidence type="ECO:0000256" key="13">
    <source>
        <dbReference type="SAM" id="SignalP"/>
    </source>
</evidence>
<dbReference type="PRINTS" id="PR00205">
    <property type="entry name" value="CADHERIN"/>
</dbReference>
<keyword evidence="7 12" id="KW-0106">Calcium</keyword>
<evidence type="ECO:0000256" key="10">
    <source>
        <dbReference type="ARBA" id="ARBA00023136"/>
    </source>
</evidence>
<evidence type="ECO:0000313" key="16">
    <source>
        <dbReference type="Proteomes" id="UP000728185"/>
    </source>
</evidence>